<dbReference type="Proteomes" id="UP000288073">
    <property type="component" value="Unassembled WGS sequence"/>
</dbReference>
<evidence type="ECO:0000313" key="5">
    <source>
        <dbReference type="Proteomes" id="UP000286734"/>
    </source>
</evidence>
<evidence type="ECO:0000256" key="1">
    <source>
        <dbReference type="SAM" id="MobiDB-lite"/>
    </source>
</evidence>
<evidence type="ECO:0000313" key="7">
    <source>
        <dbReference type="Proteomes" id="UP000288073"/>
    </source>
</evidence>
<reference evidence="5 6" key="1">
    <citation type="journal article" date="2019" name="Extremophiles">
        <title>Biogeography of thermophiles and predominance of Thermus scotoductus in domestic water heaters.</title>
        <authorList>
            <person name="Wilpiszeski R.L."/>
            <person name="Zhang Z."/>
            <person name="House C.H."/>
        </authorList>
    </citation>
    <scope>NUCLEOTIDE SEQUENCE [LARGE SCALE GENOMIC DNA]</scope>
    <source>
        <strain evidence="3 7">10_S10</strain>
        <strain evidence="4 6">1_S1</strain>
        <strain evidence="2 5">34_S34</strain>
    </source>
</reference>
<evidence type="ECO:0000313" key="2">
    <source>
        <dbReference type="EMBL" id="RTH06834.1"/>
    </source>
</evidence>
<dbReference type="EMBL" id="PEMW01000004">
    <property type="protein sequence ID" value="RTI61599.1"/>
    <property type="molecule type" value="Genomic_DNA"/>
</dbReference>
<proteinExistence type="predicted"/>
<feature type="region of interest" description="Disordered" evidence="1">
    <location>
        <begin position="68"/>
        <end position="93"/>
    </location>
</feature>
<sequence>MHGGIPLLKLLAVPLSPPENPLVYVDEGLHRRLKAVASLPGRSPSESMLEAALRLLEAPDRRRAAARMDRLRSRMQTRFTPEELRGMRDEGRP</sequence>
<evidence type="ECO:0000313" key="3">
    <source>
        <dbReference type="EMBL" id="RTI19052.1"/>
    </source>
</evidence>
<dbReference type="Proteomes" id="UP000286734">
    <property type="component" value="Unassembled WGS sequence"/>
</dbReference>
<protein>
    <submittedName>
        <fullName evidence="3">Uncharacterized protein</fullName>
    </submittedName>
</protein>
<evidence type="ECO:0000313" key="6">
    <source>
        <dbReference type="Proteomes" id="UP000287467"/>
    </source>
</evidence>
<name>A0A430V5N3_THESC</name>
<dbReference type="EMBL" id="PELP01000056">
    <property type="protein sequence ID" value="RTH06834.1"/>
    <property type="molecule type" value="Genomic_DNA"/>
</dbReference>
<dbReference type="Proteomes" id="UP000287467">
    <property type="component" value="Unassembled WGS sequence"/>
</dbReference>
<gene>
    <name evidence="4" type="ORF">CSW14_00170</name>
    <name evidence="3" type="ORF">CSW23_03830</name>
    <name evidence="2" type="ORF">CSW47_02780</name>
</gene>
<dbReference type="EMBL" id="PEMN01000091">
    <property type="protein sequence ID" value="RTI19052.1"/>
    <property type="molecule type" value="Genomic_DNA"/>
</dbReference>
<accession>A0A430V5N3</accession>
<dbReference type="AlphaFoldDB" id="A0A430V5N3"/>
<feature type="compositionally biased region" description="Basic and acidic residues" evidence="1">
    <location>
        <begin position="80"/>
        <end position="93"/>
    </location>
</feature>
<comment type="caution">
    <text evidence="3">The sequence shown here is derived from an EMBL/GenBank/DDBJ whole genome shotgun (WGS) entry which is preliminary data.</text>
</comment>
<organism evidence="3 7">
    <name type="scientific">Thermus scotoductus</name>
    <dbReference type="NCBI Taxonomy" id="37636"/>
    <lineage>
        <taxon>Bacteria</taxon>
        <taxon>Thermotogati</taxon>
        <taxon>Deinococcota</taxon>
        <taxon>Deinococci</taxon>
        <taxon>Thermales</taxon>
        <taxon>Thermaceae</taxon>
        <taxon>Thermus</taxon>
    </lineage>
</organism>
<evidence type="ECO:0000313" key="4">
    <source>
        <dbReference type="EMBL" id="RTI61599.1"/>
    </source>
</evidence>